<dbReference type="InterPro" id="IPR029056">
    <property type="entry name" value="Ribokinase-like"/>
</dbReference>
<protein>
    <submittedName>
        <fullName evidence="1">Uncharacterized protein</fullName>
    </submittedName>
</protein>
<dbReference type="Proteomes" id="UP000285060">
    <property type="component" value="Unassembled WGS sequence"/>
</dbReference>
<dbReference type="AlphaFoldDB" id="A0A418ART6"/>
<organism evidence="1 2">
    <name type="scientific">Aphanomyces invadans</name>
    <dbReference type="NCBI Taxonomy" id="157072"/>
    <lineage>
        <taxon>Eukaryota</taxon>
        <taxon>Sar</taxon>
        <taxon>Stramenopiles</taxon>
        <taxon>Oomycota</taxon>
        <taxon>Saprolegniomycetes</taxon>
        <taxon>Saprolegniales</taxon>
        <taxon>Verrucalvaceae</taxon>
        <taxon>Aphanomyces</taxon>
    </lineage>
</organism>
<sequence>MSSDATGSRTIFHHRNLPELSVAHFASQLPLWQGQISWAHFECRDTTATSAMLGLARPVIPVLSLEVEGPRHAWASVKSYVCFHRGALNMSANAHMALDKVGVHLHDRKTTMFRLTEKCCRMLHLVDYVFISQVYVTSLGFTDAIAFLNSLLDDGTVPQ</sequence>
<dbReference type="Gene3D" id="3.40.1190.20">
    <property type="match status" value="1"/>
</dbReference>
<gene>
    <name evidence="1" type="ORF">DYB32_006412</name>
</gene>
<dbReference type="EMBL" id="QUSY01000672">
    <property type="protein sequence ID" value="RHY27948.1"/>
    <property type="molecule type" value="Genomic_DNA"/>
</dbReference>
<keyword evidence="2" id="KW-1185">Reference proteome</keyword>
<accession>A0A418ART6</accession>
<evidence type="ECO:0000313" key="2">
    <source>
        <dbReference type="Proteomes" id="UP000285060"/>
    </source>
</evidence>
<dbReference type="VEuPathDB" id="FungiDB:H310_05121"/>
<reference evidence="1 2" key="1">
    <citation type="submission" date="2018-08" db="EMBL/GenBank/DDBJ databases">
        <title>Aphanomyces genome sequencing and annotation.</title>
        <authorList>
            <person name="Minardi D."/>
            <person name="Oidtmann B."/>
            <person name="Van Der Giezen M."/>
            <person name="Studholme D.J."/>
        </authorList>
    </citation>
    <scope>NUCLEOTIDE SEQUENCE [LARGE SCALE GENOMIC DNA]</scope>
    <source>
        <strain evidence="1 2">NJM0002</strain>
    </source>
</reference>
<comment type="caution">
    <text evidence="1">The sequence shown here is derived from an EMBL/GenBank/DDBJ whole genome shotgun (WGS) entry which is preliminary data.</text>
</comment>
<evidence type="ECO:0000313" key="1">
    <source>
        <dbReference type="EMBL" id="RHY27948.1"/>
    </source>
</evidence>
<name>A0A418ART6_9STRA</name>
<proteinExistence type="predicted"/>